<keyword evidence="3" id="KW-1185">Reference proteome</keyword>
<name>A0ABD2NYS7_9CUCU</name>
<evidence type="ECO:0000256" key="1">
    <source>
        <dbReference type="SAM" id="Coils"/>
    </source>
</evidence>
<feature type="coiled-coil region" evidence="1">
    <location>
        <begin position="120"/>
        <end position="147"/>
    </location>
</feature>
<accession>A0ABD2NYS7</accession>
<comment type="caution">
    <text evidence="2">The sequence shown here is derived from an EMBL/GenBank/DDBJ whole genome shotgun (WGS) entry which is preliminary data.</text>
</comment>
<dbReference type="Proteomes" id="UP001516400">
    <property type="component" value="Unassembled WGS sequence"/>
</dbReference>
<reference evidence="2 3" key="1">
    <citation type="journal article" date="2021" name="BMC Biol.">
        <title>Horizontally acquired antibacterial genes associated with adaptive radiation of ladybird beetles.</title>
        <authorList>
            <person name="Li H.S."/>
            <person name="Tang X.F."/>
            <person name="Huang Y.H."/>
            <person name="Xu Z.Y."/>
            <person name="Chen M.L."/>
            <person name="Du X.Y."/>
            <person name="Qiu B.Y."/>
            <person name="Chen P.T."/>
            <person name="Zhang W."/>
            <person name="Slipinski A."/>
            <person name="Escalona H.E."/>
            <person name="Waterhouse R.M."/>
            <person name="Zwick A."/>
            <person name="Pang H."/>
        </authorList>
    </citation>
    <scope>NUCLEOTIDE SEQUENCE [LARGE SCALE GENOMIC DNA]</scope>
    <source>
        <strain evidence="2">SYSU2018</strain>
    </source>
</reference>
<organism evidence="2 3">
    <name type="scientific">Cryptolaemus montrouzieri</name>
    <dbReference type="NCBI Taxonomy" id="559131"/>
    <lineage>
        <taxon>Eukaryota</taxon>
        <taxon>Metazoa</taxon>
        <taxon>Ecdysozoa</taxon>
        <taxon>Arthropoda</taxon>
        <taxon>Hexapoda</taxon>
        <taxon>Insecta</taxon>
        <taxon>Pterygota</taxon>
        <taxon>Neoptera</taxon>
        <taxon>Endopterygota</taxon>
        <taxon>Coleoptera</taxon>
        <taxon>Polyphaga</taxon>
        <taxon>Cucujiformia</taxon>
        <taxon>Coccinelloidea</taxon>
        <taxon>Coccinellidae</taxon>
        <taxon>Scymninae</taxon>
        <taxon>Scymnini</taxon>
        <taxon>Cryptolaemus</taxon>
    </lineage>
</organism>
<proteinExistence type="predicted"/>
<gene>
    <name evidence="2" type="ORF">HHI36_006753</name>
</gene>
<dbReference type="AlphaFoldDB" id="A0ABD2NYS7"/>
<evidence type="ECO:0000313" key="2">
    <source>
        <dbReference type="EMBL" id="KAL3283614.1"/>
    </source>
</evidence>
<protein>
    <submittedName>
        <fullName evidence="2">Uncharacterized protein</fullName>
    </submittedName>
</protein>
<sequence length="150" mass="16713">MFSRDPVHQEVEISANHSFPTGNAVTLSENGNYGNNFCVEIHDSRCPDTRNAINAVKTASGADIGTDHCPVIARICVKLKKAKEKPRTALIDVRKISDEKTKKELEEDLARGFGGVANGTQEIEEMWQNLEEILNEASEKHLRAKRKPDK</sequence>
<evidence type="ECO:0000313" key="3">
    <source>
        <dbReference type="Proteomes" id="UP001516400"/>
    </source>
</evidence>
<dbReference type="EMBL" id="JABFTP020000144">
    <property type="protein sequence ID" value="KAL3283614.1"/>
    <property type="molecule type" value="Genomic_DNA"/>
</dbReference>
<keyword evidence="1" id="KW-0175">Coiled coil</keyword>